<dbReference type="SUPFAM" id="SSF46894">
    <property type="entry name" value="C-terminal effector domain of the bipartite response regulators"/>
    <property type="match status" value="1"/>
</dbReference>
<evidence type="ECO:0000259" key="4">
    <source>
        <dbReference type="PROSITE" id="PS50043"/>
    </source>
</evidence>
<dbReference type="EMBL" id="AP028055">
    <property type="protein sequence ID" value="BEG99580.1"/>
    <property type="molecule type" value="Genomic_DNA"/>
</dbReference>
<dbReference type="SMART" id="SM00421">
    <property type="entry name" value="HTH_LUXR"/>
    <property type="match status" value="1"/>
</dbReference>
<evidence type="ECO:0000256" key="2">
    <source>
        <dbReference type="ARBA" id="ARBA00023125"/>
    </source>
</evidence>
<protein>
    <submittedName>
        <fullName evidence="5">Helix-turn-helix transcriptional regulator</fullName>
    </submittedName>
</protein>
<keyword evidence="1" id="KW-0805">Transcription regulation</keyword>
<dbReference type="PANTHER" id="PTHR44688">
    <property type="entry name" value="DNA-BINDING TRANSCRIPTIONAL ACTIVATOR DEVR_DOSR"/>
    <property type="match status" value="1"/>
</dbReference>
<dbReference type="InterPro" id="IPR016032">
    <property type="entry name" value="Sig_transdc_resp-reg_C-effctor"/>
</dbReference>
<dbReference type="PROSITE" id="PS00622">
    <property type="entry name" value="HTH_LUXR_1"/>
    <property type="match status" value="1"/>
</dbReference>
<dbReference type="InterPro" id="IPR000792">
    <property type="entry name" value="Tscrpt_reg_LuxR_C"/>
</dbReference>
<dbReference type="Proteomes" id="UP001496674">
    <property type="component" value="Chromosome"/>
</dbReference>
<evidence type="ECO:0000256" key="3">
    <source>
        <dbReference type="ARBA" id="ARBA00023163"/>
    </source>
</evidence>
<evidence type="ECO:0000313" key="6">
    <source>
        <dbReference type="Proteomes" id="UP001496674"/>
    </source>
</evidence>
<dbReference type="RefSeq" id="WP_353330242.1">
    <property type="nucleotide sequence ID" value="NZ_AP028055.1"/>
</dbReference>
<sequence>MENLEIAIIDANTLTCMGLKNLLEKLLSGAIIRTFPDFPAFADDTPDMYTHYFISSQTYILYNPFFLPRKEKTVIMMHGAGTHTFPASNHIVNIFLPEQKLTEELMKFFSDNPENMERLPAEEDLSAREIEVLILIAKGLINKEIAEKLNISLTTVISHRKNITEKLGIKSVSGLTIYAVMNGYISPDRI</sequence>
<keyword evidence="2" id="KW-0238">DNA-binding</keyword>
<accession>A0ABM8IHK6</accession>
<keyword evidence="3" id="KW-0804">Transcription</keyword>
<dbReference type="PANTHER" id="PTHR44688:SF16">
    <property type="entry name" value="DNA-BINDING TRANSCRIPTIONAL ACTIVATOR DEVR_DOSR"/>
    <property type="match status" value="1"/>
</dbReference>
<evidence type="ECO:0000256" key="1">
    <source>
        <dbReference type="ARBA" id="ARBA00023015"/>
    </source>
</evidence>
<feature type="domain" description="HTH luxR-type" evidence="4">
    <location>
        <begin position="118"/>
        <end position="183"/>
    </location>
</feature>
<name>A0ABM8IHK6_9BACE</name>
<gene>
    <name evidence="5" type="ORF">BSYN_18450</name>
</gene>
<dbReference type="CDD" id="cd06170">
    <property type="entry name" value="LuxR_C_like"/>
    <property type="match status" value="1"/>
</dbReference>
<reference evidence="5 6" key="1">
    <citation type="submission" date="2023-04" db="EMBL/GenBank/DDBJ databases">
        <title>Draft genome sequence of acteroides sedimenti strain YN3PY1.</title>
        <authorList>
            <person name="Yoshida N."/>
        </authorList>
    </citation>
    <scope>NUCLEOTIDE SEQUENCE [LARGE SCALE GENOMIC DNA]</scope>
    <source>
        <strain evidence="5 6">YN3PY1</strain>
    </source>
</reference>
<evidence type="ECO:0000313" key="5">
    <source>
        <dbReference type="EMBL" id="BEG99580.1"/>
    </source>
</evidence>
<dbReference type="Pfam" id="PF00196">
    <property type="entry name" value="GerE"/>
    <property type="match status" value="1"/>
</dbReference>
<proteinExistence type="predicted"/>
<dbReference type="InterPro" id="IPR036388">
    <property type="entry name" value="WH-like_DNA-bd_sf"/>
</dbReference>
<dbReference type="PROSITE" id="PS50043">
    <property type="entry name" value="HTH_LUXR_2"/>
    <property type="match status" value="1"/>
</dbReference>
<keyword evidence="6" id="KW-1185">Reference proteome</keyword>
<organism evidence="5 6">
    <name type="scientific">Bacteroides sedimenti</name>
    <dbReference type="NCBI Taxonomy" id="2136147"/>
    <lineage>
        <taxon>Bacteria</taxon>
        <taxon>Pseudomonadati</taxon>
        <taxon>Bacteroidota</taxon>
        <taxon>Bacteroidia</taxon>
        <taxon>Bacteroidales</taxon>
        <taxon>Bacteroidaceae</taxon>
        <taxon>Bacteroides</taxon>
    </lineage>
</organism>
<dbReference type="Gene3D" id="1.10.10.10">
    <property type="entry name" value="Winged helix-like DNA-binding domain superfamily/Winged helix DNA-binding domain"/>
    <property type="match status" value="1"/>
</dbReference>
<dbReference type="PRINTS" id="PR00038">
    <property type="entry name" value="HTHLUXR"/>
</dbReference>